<accession>A0A396JGN3</accession>
<reference evidence="1" key="1">
    <citation type="journal article" date="2018" name="Nat. Plants">
        <title>Whole-genome landscape of Medicago truncatula symbiotic genes.</title>
        <authorList>
            <person name="Pecrix Y."/>
            <person name="Gamas P."/>
            <person name="Carrere S."/>
        </authorList>
    </citation>
    <scope>NUCLEOTIDE SEQUENCE</scope>
    <source>
        <tissue evidence="1">Leaves</tissue>
    </source>
</reference>
<proteinExistence type="predicted"/>
<dbReference type="Gramene" id="rna12779">
    <property type="protein sequence ID" value="RHN76452.1"/>
    <property type="gene ID" value="gene12779"/>
</dbReference>
<gene>
    <name evidence="1" type="ORF">MtrunA17_Chr2g0332271</name>
</gene>
<organism evidence="1">
    <name type="scientific">Medicago truncatula</name>
    <name type="common">Barrel medic</name>
    <name type="synonym">Medicago tribuloides</name>
    <dbReference type="NCBI Taxonomy" id="3880"/>
    <lineage>
        <taxon>Eukaryota</taxon>
        <taxon>Viridiplantae</taxon>
        <taxon>Streptophyta</taxon>
        <taxon>Embryophyta</taxon>
        <taxon>Tracheophyta</taxon>
        <taxon>Spermatophyta</taxon>
        <taxon>Magnoliopsida</taxon>
        <taxon>eudicotyledons</taxon>
        <taxon>Gunneridae</taxon>
        <taxon>Pentapetalae</taxon>
        <taxon>rosids</taxon>
        <taxon>fabids</taxon>
        <taxon>Fabales</taxon>
        <taxon>Fabaceae</taxon>
        <taxon>Papilionoideae</taxon>
        <taxon>50 kb inversion clade</taxon>
        <taxon>NPAAA clade</taxon>
        <taxon>Hologalegina</taxon>
        <taxon>IRL clade</taxon>
        <taxon>Trifolieae</taxon>
        <taxon>Medicago</taxon>
    </lineage>
</organism>
<dbReference type="AlphaFoldDB" id="A0A396JGN3"/>
<comment type="caution">
    <text evidence="1">The sequence shown here is derived from an EMBL/GenBank/DDBJ whole genome shotgun (WGS) entry which is preliminary data.</text>
</comment>
<evidence type="ECO:0000313" key="1">
    <source>
        <dbReference type="EMBL" id="RHN76452.1"/>
    </source>
</evidence>
<protein>
    <submittedName>
        <fullName evidence="1">Uncharacterized protein</fullName>
    </submittedName>
</protein>
<dbReference type="Proteomes" id="UP000265566">
    <property type="component" value="Chromosome 2"/>
</dbReference>
<dbReference type="EMBL" id="PSQE01000002">
    <property type="protein sequence ID" value="RHN76452.1"/>
    <property type="molecule type" value="Genomic_DNA"/>
</dbReference>
<sequence>MIIQYITITINSNHRRIKTSIPEMTELLPQDTSKDFCLRRWLSFRINNWKHLIQKTHSFNLTKKTLTNVTTYKSNPIKKRFNFYNETKERIKWVTSSSGKA</sequence>
<name>A0A396JGN3_MEDTR</name>